<reference evidence="1" key="1">
    <citation type="journal article" date="2005" name="Environ. Microbiol.">
        <title>Genetic and functional properties of uncultivated thermophilic crenarchaeotes from a subsurface gold mine as revealed by analysis of genome fragments.</title>
        <authorList>
            <person name="Nunoura T."/>
            <person name="Hirayama H."/>
            <person name="Takami H."/>
            <person name="Oida H."/>
            <person name="Nishi S."/>
            <person name="Shimamura S."/>
            <person name="Suzuki Y."/>
            <person name="Inagaki F."/>
            <person name="Takai K."/>
            <person name="Nealson K.H."/>
            <person name="Horikoshi K."/>
        </authorList>
    </citation>
    <scope>NUCLEOTIDE SEQUENCE</scope>
</reference>
<sequence>MTGLPEKTAELYSEKLYNPVVRFNTQPNVAEAQVISTPGPQGEPFGEIEFTAKAAGETIIGIDYEFYSHITTEYMGLADILVKVTVQ</sequence>
<gene>
    <name evidence="1" type="ORF">HGMM_OP3C347</name>
</gene>
<evidence type="ECO:0000313" key="1">
    <source>
        <dbReference type="EMBL" id="BAL59192.1"/>
    </source>
</evidence>
<dbReference type="EMBL" id="AP011802">
    <property type="protein sequence ID" value="BAL59192.1"/>
    <property type="molecule type" value="Genomic_DNA"/>
</dbReference>
<reference evidence="1" key="2">
    <citation type="journal article" date="2012" name="PLoS ONE">
        <title>A Deeply Branching Thermophilic Bacterium with an Ancient Acetyl-CoA Pathway Dominates a Subsurface Ecosystem.</title>
        <authorList>
            <person name="Takami H."/>
            <person name="Noguchi H."/>
            <person name="Takaki Y."/>
            <person name="Uchiyama I."/>
            <person name="Toyoda A."/>
            <person name="Nishi S."/>
            <person name="Chee G.-J."/>
            <person name="Arai W."/>
            <person name="Nunoura T."/>
            <person name="Itoh T."/>
            <person name="Hattori M."/>
            <person name="Takai K."/>
        </authorList>
    </citation>
    <scope>NUCLEOTIDE SEQUENCE</scope>
</reference>
<proteinExistence type="predicted"/>
<organism evidence="1">
    <name type="scientific">Acetithermum autotrophicum</name>
    <dbReference type="NCBI Taxonomy" id="1446466"/>
    <lineage>
        <taxon>Bacteria</taxon>
        <taxon>Candidatus Bipolaricaulota</taxon>
        <taxon>Candidatus Acetithermum</taxon>
    </lineage>
</organism>
<dbReference type="AlphaFoldDB" id="H5SSQ6"/>
<name>H5SSQ6_ACEAU</name>
<accession>H5SSQ6</accession>
<protein>
    <submittedName>
        <fullName evidence="1">Uncharacterized protein</fullName>
    </submittedName>
</protein>